<dbReference type="RefSeq" id="WP_188499424.1">
    <property type="nucleotide sequence ID" value="NZ_BMFV01000065.1"/>
</dbReference>
<reference evidence="1" key="1">
    <citation type="journal article" date="2014" name="Int. J. Syst. Evol. Microbiol.">
        <title>Complete genome sequence of Corynebacterium casei LMG S-19264T (=DSM 44701T), isolated from a smear-ripened cheese.</title>
        <authorList>
            <consortium name="US DOE Joint Genome Institute (JGI-PGF)"/>
            <person name="Walter F."/>
            <person name="Albersmeier A."/>
            <person name="Kalinowski J."/>
            <person name="Ruckert C."/>
        </authorList>
    </citation>
    <scope>NUCLEOTIDE SEQUENCE</scope>
    <source>
        <strain evidence="1">CGMCC 1.12777</strain>
    </source>
</reference>
<proteinExistence type="predicted"/>
<protein>
    <submittedName>
        <fullName evidence="1">Uncharacterized protein</fullName>
    </submittedName>
</protein>
<organism evidence="1 2">
    <name type="scientific">Pullulanibacillus pueri</name>
    <dbReference type="NCBI Taxonomy" id="1437324"/>
    <lineage>
        <taxon>Bacteria</taxon>
        <taxon>Bacillati</taxon>
        <taxon>Bacillota</taxon>
        <taxon>Bacilli</taxon>
        <taxon>Bacillales</taxon>
        <taxon>Sporolactobacillaceae</taxon>
        <taxon>Pullulanibacillus</taxon>
    </lineage>
</organism>
<keyword evidence="2" id="KW-1185">Reference proteome</keyword>
<gene>
    <name evidence="1" type="ORF">GCM10007096_42720</name>
</gene>
<comment type="caution">
    <text evidence="1">The sequence shown here is derived from an EMBL/GenBank/DDBJ whole genome shotgun (WGS) entry which is preliminary data.</text>
</comment>
<sequence>MGEQNKSMREIVDHYHHCATCQHFGFRAEENKKYPMCTRLGFDTKPEYQFDCWDPKPRVRAAIQKKLLNQNKMSS</sequence>
<dbReference type="Proteomes" id="UP000656813">
    <property type="component" value="Unassembled WGS sequence"/>
</dbReference>
<dbReference type="AlphaFoldDB" id="A0A8J2ZZU2"/>
<name>A0A8J2ZZU2_9BACL</name>
<evidence type="ECO:0000313" key="1">
    <source>
        <dbReference type="EMBL" id="GGH89036.1"/>
    </source>
</evidence>
<reference evidence="1" key="2">
    <citation type="submission" date="2020-09" db="EMBL/GenBank/DDBJ databases">
        <authorList>
            <person name="Sun Q."/>
            <person name="Zhou Y."/>
        </authorList>
    </citation>
    <scope>NUCLEOTIDE SEQUENCE</scope>
    <source>
        <strain evidence="1">CGMCC 1.12777</strain>
    </source>
</reference>
<dbReference type="EMBL" id="BMFV01000065">
    <property type="protein sequence ID" value="GGH89036.1"/>
    <property type="molecule type" value="Genomic_DNA"/>
</dbReference>
<evidence type="ECO:0000313" key="2">
    <source>
        <dbReference type="Proteomes" id="UP000656813"/>
    </source>
</evidence>
<accession>A0A8J2ZZU2</accession>